<proteinExistence type="predicted"/>
<protein>
    <submittedName>
        <fullName evidence="7">YbfB/YjiJ family MFS transporter</fullName>
    </submittedName>
</protein>
<dbReference type="AlphaFoldDB" id="A0A839IXH3"/>
<dbReference type="GO" id="GO:0005886">
    <property type="term" value="C:plasma membrane"/>
    <property type="evidence" value="ECO:0007669"/>
    <property type="project" value="TreeGrafter"/>
</dbReference>
<feature type="transmembrane region" description="Helical" evidence="5">
    <location>
        <begin position="271"/>
        <end position="289"/>
    </location>
</feature>
<gene>
    <name evidence="7" type="ORF">H4O21_21290</name>
</gene>
<dbReference type="RefSeq" id="WP_182810950.1">
    <property type="nucleotide sequence ID" value="NZ_JACJFM010000044.1"/>
</dbReference>
<feature type="transmembrane region" description="Helical" evidence="5">
    <location>
        <begin position="161"/>
        <end position="181"/>
    </location>
</feature>
<keyword evidence="1 5" id="KW-0812">Transmembrane</keyword>
<dbReference type="InterPro" id="IPR036259">
    <property type="entry name" value="MFS_trans_sf"/>
</dbReference>
<feature type="transmembrane region" description="Helical" evidence="5">
    <location>
        <begin position="35"/>
        <end position="54"/>
    </location>
</feature>
<evidence type="ECO:0000313" key="8">
    <source>
        <dbReference type="Proteomes" id="UP000565262"/>
    </source>
</evidence>
<feature type="transmembrane region" description="Helical" evidence="5">
    <location>
        <begin position="103"/>
        <end position="120"/>
    </location>
</feature>
<dbReference type="SUPFAM" id="SSF103473">
    <property type="entry name" value="MFS general substrate transporter"/>
    <property type="match status" value="1"/>
</dbReference>
<feature type="transmembrane region" description="Helical" evidence="5">
    <location>
        <begin position="390"/>
        <end position="411"/>
    </location>
</feature>
<evidence type="ECO:0000256" key="3">
    <source>
        <dbReference type="ARBA" id="ARBA00023136"/>
    </source>
</evidence>
<dbReference type="GO" id="GO:0022857">
    <property type="term" value="F:transmembrane transporter activity"/>
    <property type="evidence" value="ECO:0007669"/>
    <property type="project" value="InterPro"/>
</dbReference>
<dbReference type="EMBL" id="JACJFM010000044">
    <property type="protein sequence ID" value="MBB1489149.1"/>
    <property type="molecule type" value="Genomic_DNA"/>
</dbReference>
<dbReference type="InterPro" id="IPR020846">
    <property type="entry name" value="MFS_dom"/>
</dbReference>
<dbReference type="Proteomes" id="UP000565262">
    <property type="component" value="Unassembled WGS sequence"/>
</dbReference>
<dbReference type="PANTHER" id="PTHR23537">
    <property type="match status" value="1"/>
</dbReference>
<feature type="transmembrane region" description="Helical" evidence="5">
    <location>
        <begin position="232"/>
        <end position="251"/>
    </location>
</feature>
<dbReference type="PANTHER" id="PTHR23537:SF1">
    <property type="entry name" value="SUGAR TRANSPORTER"/>
    <property type="match status" value="1"/>
</dbReference>
<feature type="transmembrane region" description="Helical" evidence="5">
    <location>
        <begin position="324"/>
        <end position="344"/>
    </location>
</feature>
<feature type="transmembrane region" description="Helical" evidence="5">
    <location>
        <begin position="364"/>
        <end position="384"/>
    </location>
</feature>
<reference evidence="7 8" key="1">
    <citation type="submission" date="2020-08" db="EMBL/GenBank/DDBJ databases">
        <title>Oceanospirillum sp. nov. isolated from marine sediment.</title>
        <authorList>
            <person name="Ji X."/>
        </authorList>
    </citation>
    <scope>NUCLEOTIDE SEQUENCE [LARGE SCALE GENOMIC DNA]</scope>
    <source>
        <strain evidence="7 8">D5</strain>
    </source>
</reference>
<feature type="compositionally biased region" description="Basic and acidic residues" evidence="4">
    <location>
        <begin position="8"/>
        <end position="24"/>
    </location>
</feature>
<keyword evidence="8" id="KW-1185">Reference proteome</keyword>
<sequence>MSYQAQTRELELSENEPKEGCDTGQRKITADQARVLFSGICTLIVTVGVARFAYTTLLPVMQQQTWLNEASGGWLATSIYLGYMCGVLLAASTNSLERKYRLLRLYLVLSVLTSVAMAWTDDLILWSVLRFIAGVCGSGGLILSSGLILKWLIKHRYPGELGIHFSGAGLSIAGAALLVEGMSAFDLNWQEQWIGFAVMAAVFAIPAWFWSPHPGPDNAGATVDTSDDRPPSRTFFLLMLAAYFCAGYGYVVDATFIVDIVERQEALTGQGQIVFLLIGLAATPAVILWDRVARRTGYVKALLMAYLLQIAGIILPVLDNSLTTVMFSALLFGGTFMASVSLVLTMAGRMYPSNPAKMMGKMTLAYGVAQIVAPVLTGVLAQSSGHYDTGLYIAAVVVFIGSLLLMGLLYLEQKESRDEVIAETMVCCQQK</sequence>
<accession>A0A839IXH3</accession>
<evidence type="ECO:0000256" key="4">
    <source>
        <dbReference type="SAM" id="MobiDB-lite"/>
    </source>
</evidence>
<dbReference type="PROSITE" id="PS50850">
    <property type="entry name" value="MFS"/>
    <property type="match status" value="1"/>
</dbReference>
<feature type="domain" description="Major facilitator superfamily (MFS) profile" evidence="6">
    <location>
        <begin position="235"/>
        <end position="431"/>
    </location>
</feature>
<dbReference type="Pfam" id="PF06779">
    <property type="entry name" value="MFS_4"/>
    <property type="match status" value="1"/>
</dbReference>
<feature type="transmembrane region" description="Helical" evidence="5">
    <location>
        <begin position="301"/>
        <end position="318"/>
    </location>
</feature>
<feature type="region of interest" description="Disordered" evidence="4">
    <location>
        <begin position="1"/>
        <end position="24"/>
    </location>
</feature>
<feature type="transmembrane region" description="Helical" evidence="5">
    <location>
        <begin position="74"/>
        <end position="91"/>
    </location>
</feature>
<feature type="transmembrane region" description="Helical" evidence="5">
    <location>
        <begin position="126"/>
        <end position="149"/>
    </location>
</feature>
<feature type="transmembrane region" description="Helical" evidence="5">
    <location>
        <begin position="193"/>
        <end position="211"/>
    </location>
</feature>
<evidence type="ECO:0000256" key="1">
    <source>
        <dbReference type="ARBA" id="ARBA00022692"/>
    </source>
</evidence>
<keyword evidence="2 5" id="KW-1133">Transmembrane helix</keyword>
<dbReference type="CDD" id="cd06180">
    <property type="entry name" value="MFS_YjiJ"/>
    <property type="match status" value="1"/>
</dbReference>
<name>A0A839IXH3_9GAMM</name>
<evidence type="ECO:0000313" key="7">
    <source>
        <dbReference type="EMBL" id="MBB1489149.1"/>
    </source>
</evidence>
<keyword evidence="3 5" id="KW-0472">Membrane</keyword>
<dbReference type="InterPro" id="IPR010645">
    <property type="entry name" value="MFS_4"/>
</dbReference>
<organism evidence="7 8">
    <name type="scientific">Oceanospirillum sediminis</name>
    <dbReference type="NCBI Taxonomy" id="2760088"/>
    <lineage>
        <taxon>Bacteria</taxon>
        <taxon>Pseudomonadati</taxon>
        <taxon>Pseudomonadota</taxon>
        <taxon>Gammaproteobacteria</taxon>
        <taxon>Oceanospirillales</taxon>
        <taxon>Oceanospirillaceae</taxon>
        <taxon>Oceanospirillum</taxon>
    </lineage>
</organism>
<evidence type="ECO:0000259" key="6">
    <source>
        <dbReference type="PROSITE" id="PS50850"/>
    </source>
</evidence>
<dbReference type="Gene3D" id="1.20.1250.20">
    <property type="entry name" value="MFS general substrate transporter like domains"/>
    <property type="match status" value="2"/>
</dbReference>
<evidence type="ECO:0000256" key="5">
    <source>
        <dbReference type="SAM" id="Phobius"/>
    </source>
</evidence>
<evidence type="ECO:0000256" key="2">
    <source>
        <dbReference type="ARBA" id="ARBA00022989"/>
    </source>
</evidence>
<comment type="caution">
    <text evidence="7">The sequence shown here is derived from an EMBL/GenBank/DDBJ whole genome shotgun (WGS) entry which is preliminary data.</text>
</comment>